<dbReference type="PANTHER" id="PTHR48041">
    <property type="entry name" value="ABC TRANSPORTER G FAMILY MEMBER 28"/>
    <property type="match status" value="1"/>
</dbReference>
<dbReference type="GO" id="GO:0016887">
    <property type="term" value="F:ATP hydrolysis activity"/>
    <property type="evidence" value="ECO:0007669"/>
    <property type="project" value="InterPro"/>
</dbReference>
<dbReference type="GO" id="GO:0005524">
    <property type="term" value="F:ATP binding"/>
    <property type="evidence" value="ECO:0007669"/>
    <property type="project" value="UniProtKB-KW"/>
</dbReference>
<dbReference type="Proteomes" id="UP001367676">
    <property type="component" value="Unassembled WGS sequence"/>
</dbReference>
<proteinExistence type="inferred from homology"/>
<dbReference type="PROSITE" id="PS00211">
    <property type="entry name" value="ABC_TRANSPORTER_1"/>
    <property type="match status" value="1"/>
</dbReference>
<organism evidence="10 11">
    <name type="scientific">Parthenolecanium corni</name>
    <dbReference type="NCBI Taxonomy" id="536013"/>
    <lineage>
        <taxon>Eukaryota</taxon>
        <taxon>Metazoa</taxon>
        <taxon>Ecdysozoa</taxon>
        <taxon>Arthropoda</taxon>
        <taxon>Hexapoda</taxon>
        <taxon>Insecta</taxon>
        <taxon>Pterygota</taxon>
        <taxon>Neoptera</taxon>
        <taxon>Paraneoptera</taxon>
        <taxon>Hemiptera</taxon>
        <taxon>Sternorrhyncha</taxon>
        <taxon>Coccoidea</taxon>
        <taxon>Coccidae</taxon>
        <taxon>Parthenolecanium</taxon>
    </lineage>
</organism>
<comment type="caution">
    <text evidence="10">The sequence shown here is derived from an EMBL/GenBank/DDBJ whole genome shotgun (WGS) entry which is preliminary data.</text>
</comment>
<protein>
    <recommendedName>
        <fullName evidence="9">ABC transporter domain-containing protein</fullName>
    </recommendedName>
</protein>
<dbReference type="InterPro" id="IPR043926">
    <property type="entry name" value="ABCG_dom"/>
</dbReference>
<evidence type="ECO:0000256" key="8">
    <source>
        <dbReference type="ARBA" id="ARBA00023136"/>
    </source>
</evidence>
<evidence type="ECO:0000313" key="10">
    <source>
        <dbReference type="EMBL" id="KAK7601451.1"/>
    </source>
</evidence>
<keyword evidence="5" id="KW-0547">Nucleotide-binding</keyword>
<dbReference type="InterPro" id="IPR017871">
    <property type="entry name" value="ABC_transporter-like_CS"/>
</dbReference>
<evidence type="ECO:0000256" key="2">
    <source>
        <dbReference type="ARBA" id="ARBA00005814"/>
    </source>
</evidence>
<dbReference type="SUPFAM" id="SSF52540">
    <property type="entry name" value="P-loop containing nucleoside triphosphate hydrolases"/>
    <property type="match status" value="1"/>
</dbReference>
<dbReference type="EMBL" id="JBBCAQ010000010">
    <property type="protein sequence ID" value="KAK7601451.1"/>
    <property type="molecule type" value="Genomic_DNA"/>
</dbReference>
<name>A0AAN9TNX4_9HEMI</name>
<evidence type="ECO:0000256" key="3">
    <source>
        <dbReference type="ARBA" id="ARBA00022448"/>
    </source>
</evidence>
<keyword evidence="8" id="KW-0472">Membrane</keyword>
<keyword evidence="11" id="KW-1185">Reference proteome</keyword>
<dbReference type="Gene3D" id="3.40.50.300">
    <property type="entry name" value="P-loop containing nucleotide triphosphate hydrolases"/>
    <property type="match status" value="1"/>
</dbReference>
<evidence type="ECO:0000256" key="6">
    <source>
        <dbReference type="ARBA" id="ARBA00022840"/>
    </source>
</evidence>
<dbReference type="PROSITE" id="PS50893">
    <property type="entry name" value="ABC_TRANSPORTER_2"/>
    <property type="match status" value="1"/>
</dbReference>
<evidence type="ECO:0000256" key="5">
    <source>
        <dbReference type="ARBA" id="ARBA00022741"/>
    </source>
</evidence>
<evidence type="ECO:0000256" key="4">
    <source>
        <dbReference type="ARBA" id="ARBA00022692"/>
    </source>
</evidence>
<dbReference type="InterPro" id="IPR003439">
    <property type="entry name" value="ABC_transporter-like_ATP-bd"/>
</dbReference>
<dbReference type="InterPro" id="IPR050352">
    <property type="entry name" value="ABCG_transporters"/>
</dbReference>
<evidence type="ECO:0000256" key="7">
    <source>
        <dbReference type="ARBA" id="ARBA00022989"/>
    </source>
</evidence>
<dbReference type="PANTHER" id="PTHR48041:SF15">
    <property type="entry name" value="FI05267P"/>
    <property type="match status" value="1"/>
</dbReference>
<reference evidence="10 11" key="1">
    <citation type="submission" date="2024-03" db="EMBL/GenBank/DDBJ databases">
        <title>Adaptation during the transition from Ophiocordyceps entomopathogen to insect associate is accompanied by gene loss and intensified selection.</title>
        <authorList>
            <person name="Ward C.M."/>
            <person name="Onetto C.A."/>
            <person name="Borneman A.R."/>
        </authorList>
    </citation>
    <scope>NUCLEOTIDE SEQUENCE [LARGE SCALE GENOMIC DNA]</scope>
    <source>
        <strain evidence="10">AWRI1</strain>
        <tissue evidence="10">Single Adult Female</tissue>
    </source>
</reference>
<dbReference type="Pfam" id="PF19055">
    <property type="entry name" value="ABC2_membrane_7"/>
    <property type="match status" value="1"/>
</dbReference>
<evidence type="ECO:0000313" key="11">
    <source>
        <dbReference type="Proteomes" id="UP001367676"/>
    </source>
</evidence>
<dbReference type="FunFam" id="3.40.50.300:FF:001077">
    <property type="entry name" value="Uncharacterized protein, isoform A"/>
    <property type="match status" value="1"/>
</dbReference>
<keyword evidence="6" id="KW-0067">ATP-binding</keyword>
<gene>
    <name evidence="10" type="ORF">V9T40_008892</name>
</gene>
<dbReference type="GO" id="GO:0140359">
    <property type="term" value="F:ABC-type transporter activity"/>
    <property type="evidence" value="ECO:0007669"/>
    <property type="project" value="InterPro"/>
</dbReference>
<keyword evidence="3" id="KW-0813">Transport</keyword>
<evidence type="ECO:0000259" key="9">
    <source>
        <dbReference type="PROSITE" id="PS50893"/>
    </source>
</evidence>
<accession>A0AAN9TNX4</accession>
<evidence type="ECO:0000256" key="1">
    <source>
        <dbReference type="ARBA" id="ARBA00004141"/>
    </source>
</evidence>
<dbReference type="Pfam" id="PF00005">
    <property type="entry name" value="ABC_tran"/>
    <property type="match status" value="1"/>
</dbReference>
<dbReference type="SMART" id="SM00382">
    <property type="entry name" value="AAA"/>
    <property type="match status" value="1"/>
</dbReference>
<feature type="domain" description="ABC transporter" evidence="9">
    <location>
        <begin position="1"/>
        <end position="203"/>
    </location>
</feature>
<comment type="subcellular location">
    <subcellularLocation>
        <location evidence="1">Membrane</location>
        <topology evidence="1">Multi-pass membrane protein</topology>
    </subcellularLocation>
</comment>
<dbReference type="InterPro" id="IPR027417">
    <property type="entry name" value="P-loop_NTPase"/>
</dbReference>
<keyword evidence="4" id="KW-0812">Transmembrane</keyword>
<sequence>MGSSGAGKSTLLNVLAGYKTGHSNGTILINGQPRSLNKFRKLSRYIMQEDLLQPNMTVLQNMKIAAHLKLGTTVTPAEKRRKIEEIMSMLRLAKTKNTMTSCLSGGEKKRLSIALELVSDPPIIFLDEPTTGLDDVASVQCISLLKMIAMGGRTVICSIHTPSARIFSNFDHVYIMADGQCAYAGVGDDVVQFLSTLNLQCPTHYNPADFVIEVLNREYGDYTERMVMTMENGRCYRWNKPVSCYKTNYAEITNFRRSNQIPILIRIAMYFSYIRYGLEGLVIAIYGSGREGMFCPPEEIFCEIRYPDELLKQVGMESVNYCFGLLPFYAEFLPRP</sequence>
<keyword evidence="7" id="KW-1133">Transmembrane helix</keyword>
<comment type="similarity">
    <text evidence="2">Belongs to the ABC transporter superfamily. ABCG family. Eye pigment precursor importer (TC 3.A.1.204) subfamily.</text>
</comment>
<dbReference type="GO" id="GO:0005886">
    <property type="term" value="C:plasma membrane"/>
    <property type="evidence" value="ECO:0007669"/>
    <property type="project" value="TreeGrafter"/>
</dbReference>
<dbReference type="InterPro" id="IPR003593">
    <property type="entry name" value="AAA+_ATPase"/>
</dbReference>
<dbReference type="AlphaFoldDB" id="A0AAN9TNX4"/>